<gene>
    <name evidence="3" type="ORF">URODEC1_LOCUS61088</name>
</gene>
<keyword evidence="1" id="KW-0732">Signal</keyword>
<dbReference type="Proteomes" id="UP001497457">
    <property type="component" value="Chromosome 24b"/>
</dbReference>
<proteinExistence type="predicted"/>
<dbReference type="PANTHER" id="PTHR44586:SF6">
    <property type="entry name" value="OS11G0579600 PROTEIN"/>
    <property type="match status" value="1"/>
</dbReference>
<sequence length="436" mass="49649">MYYSRAWRTTLRFLCNLLFPALGNKIFASSTSSLMKSLLQLDEFPDAGRSVCTLWRDAYTNLCTTEHYKLPQIPCLLYTSESIGDRAMGLYSLAEKKSYTLNLPDPPIRSREIIGSSHGWIITADEMSELQLVNPITGDQIELPSVTTIRQVEPIFDDSGALCKYEYLRYAADEWLSDERSTTLDLGKLRDWLFDKAFLSSDPSTGDYFVVLIHHPESQLSFARAGDDEWTWLPPHTLYEDCRFHGGLFDDVIADITADMINPTTTAFGEIHEFDLSAPLVLRKVLLDKVKISVSNRIYIVEAPSGELLQIERSCAEEEYEYECDSDLELSEVPKKTTTIKIYKVELTSENPVVEVNTLGENVLFIGRNQSLCLCAKEYPQLKPNHAYVTDDDYLSVTNFKDCRRDIGEFDLENKRNKEIVSPQLWYGPTLQPLCG</sequence>
<name>A0ABC9B366_9POAL</name>
<dbReference type="PANTHER" id="PTHR44586">
    <property type="entry name" value="F-BOX DOMAIN CONTAINING PROTEIN, EXPRESSED"/>
    <property type="match status" value="1"/>
</dbReference>
<dbReference type="InterPro" id="IPR005174">
    <property type="entry name" value="KIB1-4_b-propeller"/>
</dbReference>
<evidence type="ECO:0000313" key="4">
    <source>
        <dbReference type="Proteomes" id="UP001497457"/>
    </source>
</evidence>
<feature type="chain" id="PRO_5044762918" description="KIB1-4 beta-propeller domain-containing protein" evidence="1">
    <location>
        <begin position="24"/>
        <end position="436"/>
    </location>
</feature>
<evidence type="ECO:0000259" key="2">
    <source>
        <dbReference type="Pfam" id="PF03478"/>
    </source>
</evidence>
<evidence type="ECO:0000256" key="1">
    <source>
        <dbReference type="SAM" id="SignalP"/>
    </source>
</evidence>
<dbReference type="EMBL" id="OZ075134">
    <property type="protein sequence ID" value="CAL4992406.1"/>
    <property type="molecule type" value="Genomic_DNA"/>
</dbReference>
<feature type="signal peptide" evidence="1">
    <location>
        <begin position="1"/>
        <end position="23"/>
    </location>
</feature>
<accession>A0ABC9B366</accession>
<protein>
    <recommendedName>
        <fullName evidence="2">KIB1-4 beta-propeller domain-containing protein</fullName>
    </recommendedName>
</protein>
<evidence type="ECO:0000313" key="3">
    <source>
        <dbReference type="EMBL" id="CAL4992406.1"/>
    </source>
</evidence>
<dbReference type="AlphaFoldDB" id="A0ABC9B366"/>
<keyword evidence="4" id="KW-1185">Reference proteome</keyword>
<dbReference type="Pfam" id="PF03478">
    <property type="entry name" value="Beta-prop_KIB1-4"/>
    <property type="match status" value="1"/>
</dbReference>
<reference evidence="3" key="1">
    <citation type="submission" date="2024-10" db="EMBL/GenBank/DDBJ databases">
        <authorList>
            <person name="Ryan C."/>
        </authorList>
    </citation>
    <scope>NUCLEOTIDE SEQUENCE [LARGE SCALE GENOMIC DNA]</scope>
</reference>
<feature type="domain" description="KIB1-4 beta-propeller" evidence="2">
    <location>
        <begin position="90"/>
        <end position="410"/>
    </location>
</feature>
<organism evidence="3 4">
    <name type="scientific">Urochloa decumbens</name>
    <dbReference type="NCBI Taxonomy" id="240449"/>
    <lineage>
        <taxon>Eukaryota</taxon>
        <taxon>Viridiplantae</taxon>
        <taxon>Streptophyta</taxon>
        <taxon>Embryophyta</taxon>
        <taxon>Tracheophyta</taxon>
        <taxon>Spermatophyta</taxon>
        <taxon>Magnoliopsida</taxon>
        <taxon>Liliopsida</taxon>
        <taxon>Poales</taxon>
        <taxon>Poaceae</taxon>
        <taxon>PACMAD clade</taxon>
        <taxon>Panicoideae</taxon>
        <taxon>Panicodae</taxon>
        <taxon>Paniceae</taxon>
        <taxon>Melinidinae</taxon>
        <taxon>Urochloa</taxon>
    </lineage>
</organism>